<dbReference type="AlphaFoldDB" id="B6YQ52"/>
<proteinExistence type="predicted"/>
<dbReference type="Proteomes" id="UP000000723">
    <property type="component" value="Chromosome"/>
</dbReference>
<accession>B6YQ52</accession>
<evidence type="ECO:0000313" key="1">
    <source>
        <dbReference type="EMBL" id="BAG83324.1"/>
    </source>
</evidence>
<gene>
    <name evidence="1" type="ordered locus">CFPG_061</name>
</gene>
<evidence type="ECO:0000313" key="2">
    <source>
        <dbReference type="Proteomes" id="UP000000723"/>
    </source>
</evidence>
<dbReference type="HOGENOM" id="CLU_2079919_0_0_10"/>
<reference evidence="2" key="1">
    <citation type="journal article" date="2008" name="Science">
        <title>Genome of an endosymbiont coupling N2 fixation to cellulolysis within RT protist cells in termite gut.</title>
        <authorList>
            <person name="Hongoh Y."/>
            <person name="Sharma V.K."/>
            <person name="Prakash T."/>
            <person name="Noda S."/>
            <person name="Toh H."/>
            <person name="Taylor T.D."/>
            <person name="Kudo T."/>
            <person name="Sakaki Y."/>
            <person name="Toyoda A."/>
            <person name="Hattori M."/>
            <person name="Ohkuma M."/>
        </authorList>
    </citation>
    <scope>NUCLEOTIDE SEQUENCE [LARGE SCALE GENOMIC DNA]</scope>
</reference>
<dbReference type="KEGG" id="aps:CFPG_061"/>
<dbReference type="RefSeq" id="WP_012573085.1">
    <property type="nucleotide sequence ID" value="NC_011565.1"/>
</dbReference>
<dbReference type="EMBL" id="AP010656">
    <property type="protein sequence ID" value="BAG83324.1"/>
    <property type="molecule type" value="Genomic_DNA"/>
</dbReference>
<protein>
    <submittedName>
        <fullName evidence="1">Uncharacterized protein</fullName>
    </submittedName>
</protein>
<keyword evidence="2" id="KW-1185">Reference proteome</keyword>
<name>B6YQ52_AZOPC</name>
<organism evidence="1 2">
    <name type="scientific">Azobacteroides pseudotrichonymphae genomovar. CFP2</name>
    <dbReference type="NCBI Taxonomy" id="511995"/>
    <lineage>
        <taxon>Bacteria</taxon>
        <taxon>Pseudomonadati</taxon>
        <taxon>Bacteroidota</taxon>
        <taxon>Bacteroidia</taxon>
        <taxon>Bacteroidales</taxon>
        <taxon>Candidatus Azobacteroides</taxon>
    </lineage>
</organism>
<sequence>MTLLLLTMGFFCYSMNKEGFRQTIISFNGECRWQDPYYDNWVDIVEHSYNFASSKKKFYTFESSGQSTTFYIEGWDYKQRDWLMLSNKDVHGDWWYGYIREVDWNRLNKEGKIEYLK</sequence>